<protein>
    <recommendedName>
        <fullName evidence="1">Transcription regulator PadR N-terminal domain-containing protein</fullName>
    </recommendedName>
</protein>
<dbReference type="Gene3D" id="1.10.10.10">
    <property type="entry name" value="Winged helix-like DNA-binding domain superfamily/Winged helix DNA-binding domain"/>
    <property type="match status" value="1"/>
</dbReference>
<evidence type="ECO:0000313" key="2">
    <source>
        <dbReference type="EMBL" id="GAA0944849.1"/>
    </source>
</evidence>
<dbReference type="InterPro" id="IPR052509">
    <property type="entry name" value="Metal_resp_DNA-bind_regulator"/>
</dbReference>
<accession>A0ABN1QNN6</accession>
<dbReference type="SUPFAM" id="SSF46785">
    <property type="entry name" value="Winged helix' DNA-binding domain"/>
    <property type="match status" value="1"/>
</dbReference>
<dbReference type="InterPro" id="IPR036390">
    <property type="entry name" value="WH_DNA-bd_sf"/>
</dbReference>
<dbReference type="Pfam" id="PF03551">
    <property type="entry name" value="PadR"/>
    <property type="match status" value="1"/>
</dbReference>
<dbReference type="InterPro" id="IPR036388">
    <property type="entry name" value="WH-like_DNA-bd_sf"/>
</dbReference>
<gene>
    <name evidence="2" type="ORF">GCM10009550_18100</name>
</gene>
<dbReference type="PANTHER" id="PTHR33169:SF13">
    <property type="entry name" value="PADR-FAMILY TRANSCRIPTIONAL REGULATOR"/>
    <property type="match status" value="1"/>
</dbReference>
<dbReference type="EMBL" id="BAAAHH010000005">
    <property type="protein sequence ID" value="GAA0944849.1"/>
    <property type="molecule type" value="Genomic_DNA"/>
</dbReference>
<evidence type="ECO:0000259" key="1">
    <source>
        <dbReference type="Pfam" id="PF03551"/>
    </source>
</evidence>
<reference evidence="2 3" key="1">
    <citation type="journal article" date="2019" name="Int. J. Syst. Evol. Microbiol.">
        <title>The Global Catalogue of Microorganisms (GCM) 10K type strain sequencing project: providing services to taxonomists for standard genome sequencing and annotation.</title>
        <authorList>
            <consortium name="The Broad Institute Genomics Platform"/>
            <consortium name="The Broad Institute Genome Sequencing Center for Infectious Disease"/>
            <person name="Wu L."/>
            <person name="Ma J."/>
        </authorList>
    </citation>
    <scope>NUCLEOTIDE SEQUENCE [LARGE SCALE GENOMIC DNA]</scope>
    <source>
        <strain evidence="2 3">JCM 10696</strain>
    </source>
</reference>
<comment type="caution">
    <text evidence="2">The sequence shown here is derived from an EMBL/GenBank/DDBJ whole genome shotgun (WGS) entry which is preliminary data.</text>
</comment>
<dbReference type="InterPro" id="IPR005149">
    <property type="entry name" value="Tscrpt_reg_PadR_N"/>
</dbReference>
<dbReference type="PANTHER" id="PTHR33169">
    <property type="entry name" value="PADR-FAMILY TRANSCRIPTIONAL REGULATOR"/>
    <property type="match status" value="1"/>
</dbReference>
<proteinExistence type="predicted"/>
<organism evidence="2 3">
    <name type="scientific">Actinocorallia libanotica</name>
    <dbReference type="NCBI Taxonomy" id="46162"/>
    <lineage>
        <taxon>Bacteria</taxon>
        <taxon>Bacillati</taxon>
        <taxon>Actinomycetota</taxon>
        <taxon>Actinomycetes</taxon>
        <taxon>Streptosporangiales</taxon>
        <taxon>Thermomonosporaceae</taxon>
        <taxon>Actinocorallia</taxon>
    </lineage>
</organism>
<dbReference type="Proteomes" id="UP001500665">
    <property type="component" value="Unassembled WGS sequence"/>
</dbReference>
<sequence length="136" mass="15239">MRQDHAVLEDFQYFVERYIVHRMVKRVSVMSEPTYFVLAALLDGPSHGYGIIKRAEELSAGRVRLAVGTLYGALDRLAGDGLVVVDGEETVQGRLRRYYRLTEDGKLAVTREAVRMEQAARVVTGRTAPAAWAVWA</sequence>
<name>A0ABN1QNN6_9ACTN</name>
<feature type="domain" description="Transcription regulator PadR N-terminal" evidence="1">
    <location>
        <begin position="37"/>
        <end position="109"/>
    </location>
</feature>
<keyword evidence="3" id="KW-1185">Reference proteome</keyword>
<evidence type="ECO:0000313" key="3">
    <source>
        <dbReference type="Proteomes" id="UP001500665"/>
    </source>
</evidence>